<evidence type="ECO:0000313" key="1">
    <source>
        <dbReference type="EMBL" id="CAG9782869.1"/>
    </source>
</evidence>
<gene>
    <name evidence="1" type="ORF">DIATSA_LOCUS1097</name>
</gene>
<protein>
    <submittedName>
        <fullName evidence="1">Uncharacterized protein</fullName>
    </submittedName>
</protein>
<dbReference type="AlphaFoldDB" id="A0A9N9N581"/>
<proteinExistence type="predicted"/>
<keyword evidence="2" id="KW-1185">Reference proteome</keyword>
<reference evidence="1" key="2">
    <citation type="submission" date="2022-10" db="EMBL/GenBank/DDBJ databases">
        <authorList>
            <consortium name="ENA_rothamsted_submissions"/>
            <consortium name="culmorum"/>
            <person name="King R."/>
        </authorList>
    </citation>
    <scope>NUCLEOTIDE SEQUENCE</scope>
</reference>
<name>A0A9N9N581_9NEOP</name>
<dbReference type="EMBL" id="OU893341">
    <property type="protein sequence ID" value="CAG9782869.1"/>
    <property type="molecule type" value="Genomic_DNA"/>
</dbReference>
<organism evidence="1 2">
    <name type="scientific">Diatraea saccharalis</name>
    <name type="common">sugarcane borer</name>
    <dbReference type="NCBI Taxonomy" id="40085"/>
    <lineage>
        <taxon>Eukaryota</taxon>
        <taxon>Metazoa</taxon>
        <taxon>Ecdysozoa</taxon>
        <taxon>Arthropoda</taxon>
        <taxon>Hexapoda</taxon>
        <taxon>Insecta</taxon>
        <taxon>Pterygota</taxon>
        <taxon>Neoptera</taxon>
        <taxon>Endopterygota</taxon>
        <taxon>Lepidoptera</taxon>
        <taxon>Glossata</taxon>
        <taxon>Ditrysia</taxon>
        <taxon>Pyraloidea</taxon>
        <taxon>Crambidae</taxon>
        <taxon>Crambinae</taxon>
        <taxon>Diatraea</taxon>
    </lineage>
</organism>
<dbReference type="Proteomes" id="UP001153714">
    <property type="component" value="Chromosome 10"/>
</dbReference>
<dbReference type="OrthoDB" id="65569at2759"/>
<reference evidence="1" key="1">
    <citation type="submission" date="2021-12" db="EMBL/GenBank/DDBJ databases">
        <authorList>
            <person name="King R."/>
        </authorList>
    </citation>
    <scope>NUCLEOTIDE SEQUENCE</scope>
</reference>
<evidence type="ECO:0000313" key="2">
    <source>
        <dbReference type="Proteomes" id="UP001153714"/>
    </source>
</evidence>
<accession>A0A9N9N581</accession>
<sequence>MVMFWITFNKPREICYEGYRADTKAPVVNATSVGTYICVKKFAHRSCSSLPCIC</sequence>